<evidence type="ECO:0000313" key="3">
    <source>
        <dbReference type="Proteomes" id="UP000594008"/>
    </source>
</evidence>
<organism evidence="2 3">
    <name type="scientific">Streptomyces chromofuscus</name>
    <dbReference type="NCBI Taxonomy" id="42881"/>
    <lineage>
        <taxon>Bacteria</taxon>
        <taxon>Bacillati</taxon>
        <taxon>Actinomycetota</taxon>
        <taxon>Actinomycetes</taxon>
        <taxon>Kitasatosporales</taxon>
        <taxon>Streptomycetaceae</taxon>
        <taxon>Streptomyces</taxon>
    </lineage>
</organism>
<proteinExistence type="predicted"/>
<gene>
    <name evidence="2" type="ORF">IPT68_08800</name>
</gene>
<name>A0A7M2TIZ2_STRCW</name>
<protein>
    <submittedName>
        <fullName evidence="2">Uncharacterized protein</fullName>
    </submittedName>
</protein>
<reference evidence="2 3" key="1">
    <citation type="submission" date="2020-10" db="EMBL/GenBank/DDBJ databases">
        <title>Streptomyces chromofuscus complate genome analysis.</title>
        <authorList>
            <person name="Anwar N."/>
        </authorList>
    </citation>
    <scope>NUCLEOTIDE SEQUENCE [LARGE SCALE GENOMIC DNA]</scope>
    <source>
        <strain evidence="2 3">DSM 40273</strain>
    </source>
</reference>
<feature type="region of interest" description="Disordered" evidence="1">
    <location>
        <begin position="37"/>
        <end position="58"/>
    </location>
</feature>
<sequence length="58" mass="5993">MAGTVHHHLVLGGVMKLGKAIAAGVAEEQPVAHEEELELPAGIEDVAESVPEEAPTAR</sequence>
<evidence type="ECO:0000313" key="2">
    <source>
        <dbReference type="EMBL" id="QOV47913.1"/>
    </source>
</evidence>
<dbReference type="KEGG" id="schf:IPT68_08800"/>
<dbReference type="RefSeq" id="WP_189698989.1">
    <property type="nucleotide sequence ID" value="NZ_BMTA01000010.1"/>
</dbReference>
<dbReference type="Proteomes" id="UP000594008">
    <property type="component" value="Chromosome"/>
</dbReference>
<dbReference type="AlphaFoldDB" id="A0A7M2TIZ2"/>
<accession>A0A7M2TIZ2</accession>
<evidence type="ECO:0000256" key="1">
    <source>
        <dbReference type="SAM" id="MobiDB-lite"/>
    </source>
</evidence>
<dbReference type="EMBL" id="CP063374">
    <property type="protein sequence ID" value="QOV47913.1"/>
    <property type="molecule type" value="Genomic_DNA"/>
</dbReference>
<keyword evidence="3" id="KW-1185">Reference proteome</keyword>